<dbReference type="InterPro" id="IPR013324">
    <property type="entry name" value="RNA_pol_sigma_r3/r4-like"/>
</dbReference>
<comment type="similarity">
    <text evidence="5">Belongs to the sigma-70 factor family.</text>
</comment>
<dbReference type="Proteomes" id="UP000298653">
    <property type="component" value="Chromosome"/>
</dbReference>
<dbReference type="InterPro" id="IPR013325">
    <property type="entry name" value="RNA_pol_sigma_r2"/>
</dbReference>
<evidence type="ECO:0000256" key="4">
    <source>
        <dbReference type="ARBA" id="ARBA00023163"/>
    </source>
</evidence>
<dbReference type="FunFam" id="1.10.601.10:FF:000001">
    <property type="entry name" value="RNA polymerase sigma factor SigA"/>
    <property type="match status" value="1"/>
</dbReference>
<reference evidence="8 9" key="1">
    <citation type="submission" date="2019-05" db="EMBL/GenBank/DDBJ databases">
        <title>Complete genome sequencing of Anaerostipes rhamnosivorans.</title>
        <authorList>
            <person name="Bui T.P.N."/>
            <person name="de Vos W.M."/>
        </authorList>
    </citation>
    <scope>NUCLEOTIDE SEQUENCE [LARGE SCALE GENOMIC DNA]</scope>
    <source>
        <strain evidence="8 9">1y2</strain>
    </source>
</reference>
<name>A0A4V1EGJ3_9FIRM</name>
<dbReference type="SUPFAM" id="SSF88946">
    <property type="entry name" value="Sigma2 domain of RNA polymerase sigma factors"/>
    <property type="match status" value="1"/>
</dbReference>
<dbReference type="AlphaFoldDB" id="A0A4V1EGJ3"/>
<dbReference type="SUPFAM" id="SSF88659">
    <property type="entry name" value="Sigma3 and sigma4 domains of RNA polymerase sigma factors"/>
    <property type="match status" value="2"/>
</dbReference>
<dbReference type="Gene3D" id="1.10.10.10">
    <property type="entry name" value="Winged helix-like DNA-binding domain superfamily/Winged helix DNA-binding domain"/>
    <property type="match status" value="2"/>
</dbReference>
<dbReference type="CDD" id="cd06171">
    <property type="entry name" value="Sigma70_r4"/>
    <property type="match status" value="1"/>
</dbReference>
<evidence type="ECO:0000256" key="5">
    <source>
        <dbReference type="RuleBase" id="RU362124"/>
    </source>
</evidence>
<organism evidence="8 9">
    <name type="scientific">Anaerostipes rhamnosivorans</name>
    <dbReference type="NCBI Taxonomy" id="1229621"/>
    <lineage>
        <taxon>Bacteria</taxon>
        <taxon>Bacillati</taxon>
        <taxon>Bacillota</taxon>
        <taxon>Clostridia</taxon>
        <taxon>Lachnospirales</taxon>
        <taxon>Lachnospiraceae</taxon>
        <taxon>Anaerostipes</taxon>
    </lineage>
</organism>
<dbReference type="Pfam" id="PF04545">
    <property type="entry name" value="Sigma70_r4"/>
    <property type="match status" value="1"/>
</dbReference>
<protein>
    <recommendedName>
        <fullName evidence="5">RNA polymerase sigma factor</fullName>
    </recommendedName>
</protein>
<evidence type="ECO:0000313" key="9">
    <source>
        <dbReference type="Proteomes" id="UP000298653"/>
    </source>
</evidence>
<feature type="domain" description="RNA polymerase sigma-70" evidence="7">
    <location>
        <begin position="311"/>
        <end position="337"/>
    </location>
</feature>
<dbReference type="KEGG" id="arf:AR1Y2_2826"/>
<dbReference type="InterPro" id="IPR009042">
    <property type="entry name" value="RNA_pol_sigma70_r1_2"/>
</dbReference>
<gene>
    <name evidence="8" type="ORF">AR1Y2_2826</name>
</gene>
<dbReference type="InterPro" id="IPR007627">
    <property type="entry name" value="RNA_pol_sigma70_r2"/>
</dbReference>
<evidence type="ECO:0000256" key="1">
    <source>
        <dbReference type="ARBA" id="ARBA00023015"/>
    </source>
</evidence>
<keyword evidence="9" id="KW-1185">Reference proteome</keyword>
<comment type="function">
    <text evidence="5">Sigma factors are initiation factors that promote the attachment of RNA polymerase to specific initiation sites and are then released.</text>
</comment>
<dbReference type="Pfam" id="PF04539">
    <property type="entry name" value="Sigma70_r3"/>
    <property type="match status" value="1"/>
</dbReference>
<evidence type="ECO:0000256" key="2">
    <source>
        <dbReference type="ARBA" id="ARBA00023082"/>
    </source>
</evidence>
<dbReference type="GO" id="GO:0016987">
    <property type="term" value="F:sigma factor activity"/>
    <property type="evidence" value="ECO:0007669"/>
    <property type="project" value="UniProtKB-KW"/>
</dbReference>
<dbReference type="Pfam" id="PF00140">
    <property type="entry name" value="Sigma70_r1_2"/>
    <property type="match status" value="1"/>
</dbReference>
<evidence type="ECO:0000259" key="7">
    <source>
        <dbReference type="PROSITE" id="PS00716"/>
    </source>
</evidence>
<dbReference type="InterPro" id="IPR007624">
    <property type="entry name" value="RNA_pol_sigma70_r3"/>
</dbReference>
<keyword evidence="1 5" id="KW-0805">Transcription regulation</keyword>
<dbReference type="Pfam" id="PF04542">
    <property type="entry name" value="Sigma70_r2"/>
    <property type="match status" value="1"/>
</dbReference>
<dbReference type="PANTHER" id="PTHR30603:SF47">
    <property type="entry name" value="RNA POLYMERASE SIGMA FACTOR SIGD, CHLOROPLASTIC"/>
    <property type="match status" value="1"/>
</dbReference>
<dbReference type="RefSeq" id="WP_137329535.1">
    <property type="nucleotide sequence ID" value="NZ_CP040058.1"/>
</dbReference>
<dbReference type="PROSITE" id="PS00716">
    <property type="entry name" value="SIGMA70_2"/>
    <property type="match status" value="1"/>
</dbReference>
<dbReference type="InterPro" id="IPR014284">
    <property type="entry name" value="RNA_pol_sigma-70_dom"/>
</dbReference>
<evidence type="ECO:0000259" key="6">
    <source>
        <dbReference type="PROSITE" id="PS00715"/>
    </source>
</evidence>
<keyword evidence="3 5" id="KW-0238">DNA-binding</keyword>
<keyword evidence="4 5" id="KW-0804">Transcription</keyword>
<dbReference type="GO" id="GO:0003677">
    <property type="term" value="F:DNA binding"/>
    <property type="evidence" value="ECO:0007669"/>
    <property type="project" value="UniProtKB-KW"/>
</dbReference>
<feature type="domain" description="RNA polymerase sigma-70" evidence="6">
    <location>
        <begin position="142"/>
        <end position="155"/>
    </location>
</feature>
<dbReference type="PANTHER" id="PTHR30603">
    <property type="entry name" value="RNA POLYMERASE SIGMA FACTOR RPO"/>
    <property type="match status" value="1"/>
</dbReference>
<dbReference type="EMBL" id="CP040058">
    <property type="protein sequence ID" value="QCP36280.1"/>
    <property type="molecule type" value="Genomic_DNA"/>
</dbReference>
<dbReference type="Gene3D" id="1.10.601.10">
    <property type="entry name" value="RNA Polymerase Primary Sigma Factor"/>
    <property type="match status" value="2"/>
</dbReference>
<keyword evidence="2 5" id="KW-0731">Sigma factor</keyword>
<sequence length="352" mass="41012">MEIEEQITELIRTARQNHNVIDLNEVDKVFDKNLSEQEFDYIISRLKDQSIEFSDFTAKDDDRQHTEESVETDQDILEDSVKTYLRRIGSIPLLSREQEEKLAKEIEAGSQTAKDKMINSNLRLVVSVAKRYVAGSNMALLDLIQEGNIGLMKAVDKFDYRRGFKFSTYAMWWIRQSITRAIADQARTIRIPVHMKEKMGKVNSAARKFLAENGREPNTDELSKAMGLTRDQMEEIMRLYSDTVSLDTPVGEEEDTMLINFVADESMPEQFESAKHEILSEQIDQILSELTEREQTILRLRFGFVGDRIWTLEEVGKEYHVTRERIRQIEGKALRKLKMKKETKRLKAYIED</sequence>
<accession>A0A4V1EGJ3</accession>
<dbReference type="InterPro" id="IPR000943">
    <property type="entry name" value="RNA_pol_sigma70"/>
</dbReference>
<dbReference type="NCBIfam" id="TIGR02937">
    <property type="entry name" value="sigma70-ECF"/>
    <property type="match status" value="1"/>
</dbReference>
<dbReference type="InterPro" id="IPR007630">
    <property type="entry name" value="RNA_pol_sigma70_r4"/>
</dbReference>
<dbReference type="InterPro" id="IPR036388">
    <property type="entry name" value="WH-like_DNA-bd_sf"/>
</dbReference>
<evidence type="ECO:0000256" key="3">
    <source>
        <dbReference type="ARBA" id="ARBA00023125"/>
    </source>
</evidence>
<proteinExistence type="inferred from homology"/>
<dbReference type="InterPro" id="IPR050239">
    <property type="entry name" value="Sigma-70_RNA_pol_init_factors"/>
</dbReference>
<dbReference type="PROSITE" id="PS00715">
    <property type="entry name" value="SIGMA70_1"/>
    <property type="match status" value="1"/>
</dbReference>
<dbReference type="GO" id="GO:0006352">
    <property type="term" value="P:DNA-templated transcription initiation"/>
    <property type="evidence" value="ECO:0007669"/>
    <property type="project" value="InterPro"/>
</dbReference>
<evidence type="ECO:0000313" key="8">
    <source>
        <dbReference type="EMBL" id="QCP36280.1"/>
    </source>
</evidence>
<dbReference type="OrthoDB" id="9809557at2"/>
<dbReference type="PRINTS" id="PR00046">
    <property type="entry name" value="SIGMA70FCT"/>
</dbReference>